<dbReference type="PROSITE" id="PS51898">
    <property type="entry name" value="TYR_RECOMBINASE"/>
    <property type="match status" value="1"/>
</dbReference>
<keyword evidence="5" id="KW-1185">Reference proteome</keyword>
<sequence length="200" mass="22459">MSPHIKRKAKRLTPDQIRFCFSQARQTRTPERDVVILHLSFGLGLRACEIAGLEWDRHVFDAEGKMTGKVWVSGDIAKNGRERTLSLPKPIVEALVELHAAQQGQSSFVVHSPKPNKDGLSPNTMVQWFRRFYRDCGFSGVSSHSGRRTLATKKAETVHQYGGTLRDVQLMLGHACLSTTEEYIDETPASKAMTMDLEYA</sequence>
<dbReference type="InterPro" id="IPR011010">
    <property type="entry name" value="DNA_brk_join_enz"/>
</dbReference>
<dbReference type="CDD" id="cd00397">
    <property type="entry name" value="DNA_BRE_C"/>
    <property type="match status" value="1"/>
</dbReference>
<evidence type="ECO:0000256" key="2">
    <source>
        <dbReference type="ARBA" id="ARBA00023172"/>
    </source>
</evidence>
<dbReference type="SUPFAM" id="SSF56349">
    <property type="entry name" value="DNA breaking-rejoining enzymes"/>
    <property type="match status" value="1"/>
</dbReference>
<dbReference type="PANTHER" id="PTHR30349">
    <property type="entry name" value="PHAGE INTEGRASE-RELATED"/>
    <property type="match status" value="1"/>
</dbReference>
<accession>A0A4Z0F5V5</accession>
<dbReference type="Proteomes" id="UP000297890">
    <property type="component" value="Unassembled WGS sequence"/>
</dbReference>
<gene>
    <name evidence="4" type="ORF">E4680_11615</name>
</gene>
<dbReference type="InterPro" id="IPR013762">
    <property type="entry name" value="Integrase-like_cat_sf"/>
</dbReference>
<keyword evidence="2" id="KW-0233">DNA recombination</keyword>
<dbReference type="InterPro" id="IPR002104">
    <property type="entry name" value="Integrase_catalytic"/>
</dbReference>
<evidence type="ECO:0000313" key="5">
    <source>
        <dbReference type="Proteomes" id="UP000297890"/>
    </source>
</evidence>
<evidence type="ECO:0000313" key="4">
    <source>
        <dbReference type="EMBL" id="TFZ81623.1"/>
    </source>
</evidence>
<name>A0A4Z0F5V5_9GAMM</name>
<reference evidence="4 5" key="1">
    <citation type="journal article" date="2019" name="ISME J.">
        <title>Candidatus Macondimonas diazotrophica, a novel gammaproteobacterial genus dominating crude-oil-contaminated coastal sediments.</title>
        <authorList>
            <person name="Karthikeyan S."/>
            <person name="Konstantinidis K."/>
        </authorList>
    </citation>
    <scope>NUCLEOTIDE SEQUENCE [LARGE SCALE GENOMIC DNA]</scope>
    <source>
        <strain evidence="4 5">KTK01</strain>
    </source>
</reference>
<organism evidence="4 5">
    <name type="scientific">Candidatus Macondimonas diazotrophica</name>
    <dbReference type="NCBI Taxonomy" id="2305248"/>
    <lineage>
        <taxon>Bacteria</taxon>
        <taxon>Pseudomonadati</taxon>
        <taxon>Pseudomonadota</taxon>
        <taxon>Gammaproteobacteria</taxon>
        <taxon>Chromatiales</taxon>
        <taxon>Ectothiorhodospiraceae</taxon>
        <taxon>Candidatus Macondimonas</taxon>
    </lineage>
</organism>
<evidence type="ECO:0000256" key="1">
    <source>
        <dbReference type="ARBA" id="ARBA00022908"/>
    </source>
</evidence>
<dbReference type="PANTHER" id="PTHR30349:SF64">
    <property type="entry name" value="PROPHAGE INTEGRASE INTD-RELATED"/>
    <property type="match status" value="1"/>
</dbReference>
<protein>
    <submittedName>
        <fullName evidence="4">Site-specific integrase</fullName>
    </submittedName>
</protein>
<feature type="domain" description="Tyr recombinase" evidence="3">
    <location>
        <begin position="7"/>
        <end position="196"/>
    </location>
</feature>
<dbReference type="InterPro" id="IPR050090">
    <property type="entry name" value="Tyrosine_recombinase_XerCD"/>
</dbReference>
<dbReference type="GO" id="GO:0015074">
    <property type="term" value="P:DNA integration"/>
    <property type="evidence" value="ECO:0007669"/>
    <property type="project" value="UniProtKB-KW"/>
</dbReference>
<dbReference type="AlphaFoldDB" id="A0A4Z0F5V5"/>
<dbReference type="OrthoDB" id="9801717at2"/>
<dbReference type="EMBL" id="SRIO01000018">
    <property type="protein sequence ID" value="TFZ81623.1"/>
    <property type="molecule type" value="Genomic_DNA"/>
</dbReference>
<comment type="caution">
    <text evidence="4">The sequence shown here is derived from an EMBL/GenBank/DDBJ whole genome shotgun (WGS) entry which is preliminary data.</text>
</comment>
<dbReference type="RefSeq" id="WP_135282588.1">
    <property type="nucleotide sequence ID" value="NZ_SRIO01000018.1"/>
</dbReference>
<dbReference type="GO" id="GO:0006310">
    <property type="term" value="P:DNA recombination"/>
    <property type="evidence" value="ECO:0007669"/>
    <property type="project" value="UniProtKB-KW"/>
</dbReference>
<dbReference type="Gene3D" id="1.10.443.10">
    <property type="entry name" value="Intergrase catalytic core"/>
    <property type="match status" value="1"/>
</dbReference>
<dbReference type="Pfam" id="PF00589">
    <property type="entry name" value="Phage_integrase"/>
    <property type="match status" value="1"/>
</dbReference>
<evidence type="ECO:0000259" key="3">
    <source>
        <dbReference type="PROSITE" id="PS51898"/>
    </source>
</evidence>
<keyword evidence="1" id="KW-0229">DNA integration</keyword>
<dbReference type="GO" id="GO:0003677">
    <property type="term" value="F:DNA binding"/>
    <property type="evidence" value="ECO:0007669"/>
    <property type="project" value="InterPro"/>
</dbReference>
<proteinExistence type="predicted"/>